<dbReference type="OrthoDB" id="10002384at2759"/>
<accession>A0A1Y2CX23</accession>
<reference evidence="1 2" key="1">
    <citation type="submission" date="2016-07" db="EMBL/GenBank/DDBJ databases">
        <title>Pervasive Adenine N6-methylation of Active Genes in Fungi.</title>
        <authorList>
            <consortium name="DOE Joint Genome Institute"/>
            <person name="Mondo S.J."/>
            <person name="Dannebaum R.O."/>
            <person name="Kuo R.C."/>
            <person name="Labutti K."/>
            <person name="Haridas S."/>
            <person name="Kuo A."/>
            <person name="Salamov A."/>
            <person name="Ahrendt S.R."/>
            <person name="Lipzen A."/>
            <person name="Sullivan W."/>
            <person name="Andreopoulos W.B."/>
            <person name="Clum A."/>
            <person name="Lindquist E."/>
            <person name="Daum C."/>
            <person name="Ramamoorthy G.K."/>
            <person name="Gryganskyi A."/>
            <person name="Culley D."/>
            <person name="Magnuson J.K."/>
            <person name="James T.Y."/>
            <person name="O'Malley M.A."/>
            <person name="Stajich J.E."/>
            <person name="Spatafora J.W."/>
            <person name="Visel A."/>
            <person name="Grigoriev I.V."/>
        </authorList>
    </citation>
    <scope>NUCLEOTIDE SEQUENCE [LARGE SCALE GENOMIC DNA]</scope>
    <source>
        <strain evidence="1 2">JEL800</strain>
    </source>
</reference>
<sequence length="155" mass="17959">MQQFRALHPDLCTNEVEARSPERTAHMYKHYTRDEPLDDREVDTEYYMTGFFTINDRLFPERATHTPFMNNEGLLATEEPPVKVSIPLSKLQTQAKVYKAHRRSSFDPTESMNIAAHLHKGYETAGALSNKKFSDGRVAMQDHIRKKKPNIVSFF</sequence>
<dbReference type="Proteomes" id="UP000193642">
    <property type="component" value="Unassembled WGS sequence"/>
</dbReference>
<name>A0A1Y2CX23_9FUNG</name>
<dbReference type="Pfam" id="PF15734">
    <property type="entry name" value="MIIP"/>
    <property type="match status" value="1"/>
</dbReference>
<keyword evidence="2" id="KW-1185">Reference proteome</keyword>
<gene>
    <name evidence="1" type="ORF">BCR33DRAFT_459266</name>
</gene>
<organism evidence="1 2">
    <name type="scientific">Rhizoclosmatium globosum</name>
    <dbReference type="NCBI Taxonomy" id="329046"/>
    <lineage>
        <taxon>Eukaryota</taxon>
        <taxon>Fungi</taxon>
        <taxon>Fungi incertae sedis</taxon>
        <taxon>Chytridiomycota</taxon>
        <taxon>Chytridiomycota incertae sedis</taxon>
        <taxon>Chytridiomycetes</taxon>
        <taxon>Chytridiales</taxon>
        <taxon>Chytriomycetaceae</taxon>
        <taxon>Rhizoclosmatium</taxon>
    </lineage>
</organism>
<dbReference type="AlphaFoldDB" id="A0A1Y2CX23"/>
<protein>
    <submittedName>
        <fullName evidence="1">Uncharacterized protein</fullName>
    </submittedName>
</protein>
<proteinExistence type="predicted"/>
<evidence type="ECO:0000313" key="1">
    <source>
        <dbReference type="EMBL" id="ORY51583.1"/>
    </source>
</evidence>
<comment type="caution">
    <text evidence="1">The sequence shown here is derived from an EMBL/GenBank/DDBJ whole genome shotgun (WGS) entry which is preliminary data.</text>
</comment>
<dbReference type="EMBL" id="MCGO01000005">
    <property type="protein sequence ID" value="ORY51583.1"/>
    <property type="molecule type" value="Genomic_DNA"/>
</dbReference>
<dbReference type="GO" id="GO:0030336">
    <property type="term" value="P:negative regulation of cell migration"/>
    <property type="evidence" value="ECO:0007669"/>
    <property type="project" value="InterPro"/>
</dbReference>
<dbReference type="InterPro" id="IPR031466">
    <property type="entry name" value="MIIP"/>
</dbReference>
<dbReference type="GO" id="GO:0010972">
    <property type="term" value="P:negative regulation of G2/M transition of mitotic cell cycle"/>
    <property type="evidence" value="ECO:0007669"/>
    <property type="project" value="InterPro"/>
</dbReference>
<evidence type="ECO:0000313" key="2">
    <source>
        <dbReference type="Proteomes" id="UP000193642"/>
    </source>
</evidence>